<name>A0AAE0TWN3_9PEZI</name>
<dbReference type="AlphaFoldDB" id="A0AAE0TWN3"/>
<gene>
    <name evidence="2" type="ORF">B0T24DRAFT_686055</name>
</gene>
<accession>A0AAE0TWN3</accession>
<sequence length="450" mass="50865">MAEFENGEAFDWSQLIKPDPDGGAPAGPGLSRQGQPPRAVSLTGREPSVRPPSARPPSVRPPSVRPPSVRSPSVRPPSGRDYTPQLIIQYGGPQHNGPIEVLDDSGDLILVVGDSQIQFQVCSRTIARASPYLRERYFPHDHHLEYEKKEAVNAFEIQKKLFFPGIEPRPFRIVLMVIHGRDTRVYHEFADMMLLRDVLAVAHHFKMTRCLSPIAGRWLKKVYNKDVARHDEVAAQLWITHQLGHLGCIKQTIYNMVIKSRLNSRGDLVGYGAPDDEPYVDDEHVRALHLLADIAACRKRIMDRLLEIVRQAGARVDTYDHHLKNARPRGDRPCRGRTAQRVCEMNMATAFRWAFRASELEGLDQKCSPSSVHKRMIKMEQLTQMFLEPLLLSSEMPAGRDHKNCKIFPHGVPTLFEIATREVEAMPFKKEDIASRAAEIGFDFRDGGAN</sequence>
<evidence type="ECO:0000256" key="1">
    <source>
        <dbReference type="SAM" id="MobiDB-lite"/>
    </source>
</evidence>
<feature type="compositionally biased region" description="Low complexity" evidence="1">
    <location>
        <begin position="66"/>
        <end position="77"/>
    </location>
</feature>
<proteinExistence type="predicted"/>
<keyword evidence="3" id="KW-1185">Reference proteome</keyword>
<dbReference type="EMBL" id="JAULSN010000001">
    <property type="protein sequence ID" value="KAK3382208.1"/>
    <property type="molecule type" value="Genomic_DNA"/>
</dbReference>
<comment type="caution">
    <text evidence="2">The sequence shown here is derived from an EMBL/GenBank/DDBJ whole genome shotgun (WGS) entry which is preliminary data.</text>
</comment>
<evidence type="ECO:0000313" key="3">
    <source>
        <dbReference type="Proteomes" id="UP001287356"/>
    </source>
</evidence>
<feature type="compositionally biased region" description="Pro residues" evidence="1">
    <location>
        <begin position="49"/>
        <end position="65"/>
    </location>
</feature>
<evidence type="ECO:0000313" key="2">
    <source>
        <dbReference type="EMBL" id="KAK3382208.1"/>
    </source>
</evidence>
<reference evidence="2" key="2">
    <citation type="submission" date="2023-06" db="EMBL/GenBank/DDBJ databases">
        <authorList>
            <consortium name="Lawrence Berkeley National Laboratory"/>
            <person name="Haridas S."/>
            <person name="Hensen N."/>
            <person name="Bonometti L."/>
            <person name="Westerberg I."/>
            <person name="Brannstrom I.O."/>
            <person name="Guillou S."/>
            <person name="Cros-Aarteil S."/>
            <person name="Calhoun S."/>
            <person name="Kuo A."/>
            <person name="Mondo S."/>
            <person name="Pangilinan J."/>
            <person name="Riley R."/>
            <person name="Labutti K."/>
            <person name="Andreopoulos B."/>
            <person name="Lipzen A."/>
            <person name="Chen C."/>
            <person name="Yanf M."/>
            <person name="Daum C."/>
            <person name="Ng V."/>
            <person name="Clum A."/>
            <person name="Steindorff A."/>
            <person name="Ohm R."/>
            <person name="Martin F."/>
            <person name="Silar P."/>
            <person name="Natvig D."/>
            <person name="Lalanne C."/>
            <person name="Gautier V."/>
            <person name="Ament-Velasquez S.L."/>
            <person name="Kruys A."/>
            <person name="Hutchinson M.I."/>
            <person name="Powell A.J."/>
            <person name="Barry K."/>
            <person name="Miller A.N."/>
            <person name="Grigoriev I.V."/>
            <person name="Debuchy R."/>
            <person name="Gladieux P."/>
            <person name="Thoren M.H."/>
            <person name="Johannesson H."/>
        </authorList>
    </citation>
    <scope>NUCLEOTIDE SEQUENCE</scope>
    <source>
        <strain evidence="2">CBS 958.72</strain>
    </source>
</reference>
<evidence type="ECO:0008006" key="4">
    <source>
        <dbReference type="Google" id="ProtNLM"/>
    </source>
</evidence>
<dbReference type="Proteomes" id="UP001287356">
    <property type="component" value="Unassembled WGS sequence"/>
</dbReference>
<reference evidence="2" key="1">
    <citation type="journal article" date="2023" name="Mol. Phylogenet. Evol.">
        <title>Genome-scale phylogeny and comparative genomics of the fungal order Sordariales.</title>
        <authorList>
            <person name="Hensen N."/>
            <person name="Bonometti L."/>
            <person name="Westerberg I."/>
            <person name="Brannstrom I.O."/>
            <person name="Guillou S."/>
            <person name="Cros-Aarteil S."/>
            <person name="Calhoun S."/>
            <person name="Haridas S."/>
            <person name="Kuo A."/>
            <person name="Mondo S."/>
            <person name="Pangilinan J."/>
            <person name="Riley R."/>
            <person name="LaButti K."/>
            <person name="Andreopoulos B."/>
            <person name="Lipzen A."/>
            <person name="Chen C."/>
            <person name="Yan M."/>
            <person name="Daum C."/>
            <person name="Ng V."/>
            <person name="Clum A."/>
            <person name="Steindorff A."/>
            <person name="Ohm R.A."/>
            <person name="Martin F."/>
            <person name="Silar P."/>
            <person name="Natvig D.O."/>
            <person name="Lalanne C."/>
            <person name="Gautier V."/>
            <person name="Ament-Velasquez S.L."/>
            <person name="Kruys A."/>
            <person name="Hutchinson M.I."/>
            <person name="Powell A.J."/>
            <person name="Barry K."/>
            <person name="Miller A.N."/>
            <person name="Grigoriev I.V."/>
            <person name="Debuchy R."/>
            <person name="Gladieux P."/>
            <person name="Hiltunen Thoren M."/>
            <person name="Johannesson H."/>
        </authorList>
    </citation>
    <scope>NUCLEOTIDE SEQUENCE</scope>
    <source>
        <strain evidence="2">CBS 958.72</strain>
    </source>
</reference>
<feature type="region of interest" description="Disordered" evidence="1">
    <location>
        <begin position="1"/>
        <end position="86"/>
    </location>
</feature>
<protein>
    <recommendedName>
        <fullName evidence="4">BTB domain-containing protein</fullName>
    </recommendedName>
</protein>
<organism evidence="2 3">
    <name type="scientific">Lasiosphaeria ovina</name>
    <dbReference type="NCBI Taxonomy" id="92902"/>
    <lineage>
        <taxon>Eukaryota</taxon>
        <taxon>Fungi</taxon>
        <taxon>Dikarya</taxon>
        <taxon>Ascomycota</taxon>
        <taxon>Pezizomycotina</taxon>
        <taxon>Sordariomycetes</taxon>
        <taxon>Sordariomycetidae</taxon>
        <taxon>Sordariales</taxon>
        <taxon>Lasiosphaeriaceae</taxon>
        <taxon>Lasiosphaeria</taxon>
    </lineage>
</organism>